<proteinExistence type="predicted"/>
<name>A0A0G0IZA2_9BACT</name>
<organism evidence="2 3">
    <name type="scientific">Candidatus Wolfebacteria bacterium GW2011_GWC1_37_10</name>
    <dbReference type="NCBI Taxonomy" id="1619010"/>
    <lineage>
        <taxon>Bacteria</taxon>
        <taxon>Candidatus Wolfeibacteriota</taxon>
    </lineage>
</organism>
<reference evidence="2 3" key="1">
    <citation type="journal article" date="2015" name="Nature">
        <title>rRNA introns, odd ribosomes, and small enigmatic genomes across a large radiation of phyla.</title>
        <authorList>
            <person name="Brown C.T."/>
            <person name="Hug L.A."/>
            <person name="Thomas B.C."/>
            <person name="Sharon I."/>
            <person name="Castelle C.J."/>
            <person name="Singh A."/>
            <person name="Wilkins M.J."/>
            <person name="Williams K.H."/>
            <person name="Banfield J.F."/>
        </authorList>
    </citation>
    <scope>NUCLEOTIDE SEQUENCE [LARGE SCALE GENOMIC DNA]</scope>
</reference>
<evidence type="ECO:0000256" key="1">
    <source>
        <dbReference type="SAM" id="Phobius"/>
    </source>
</evidence>
<gene>
    <name evidence="2" type="ORF">US36_C0023G0003</name>
</gene>
<dbReference type="AlphaFoldDB" id="A0A0G0IZA2"/>
<keyword evidence="1" id="KW-0812">Transmembrane</keyword>
<dbReference type="Proteomes" id="UP000034044">
    <property type="component" value="Unassembled WGS sequence"/>
</dbReference>
<sequence length="304" mass="33644">MENSEIKDNKKLDYLLSTSILISSILIVGALVYGAGLKSANQDKIDSITKKLEINFEKEIISEEGYELPAKWGSLGKQLVEIGVIDANKFEMVYDSRGGLNDEDKKLLYGEDNGNLVIDKRNSGVILNLLWAFGLVNKNQILENGPMSDPQYGGAQNFASTGGWTLAQGGAMAHYSRHQLVVLTNDQQKLVEEVSKNIYRPCCGNSTYFPDCNHGMAMLGLLEIMASQGVSEEEMYRAALIVNSYWFPDTYLTIAKYFENRGVRWLEVNPKEVLGEAYSSALGYQKILESVEPQIQNNGGGCGI</sequence>
<feature type="transmembrane region" description="Helical" evidence="1">
    <location>
        <begin position="12"/>
        <end position="35"/>
    </location>
</feature>
<evidence type="ECO:0000313" key="2">
    <source>
        <dbReference type="EMBL" id="KKQ21286.1"/>
    </source>
</evidence>
<accession>A0A0G0IZA2</accession>
<evidence type="ECO:0000313" key="3">
    <source>
        <dbReference type="Proteomes" id="UP000034044"/>
    </source>
</evidence>
<keyword evidence="1" id="KW-1133">Transmembrane helix</keyword>
<comment type="caution">
    <text evidence="2">The sequence shown here is derived from an EMBL/GenBank/DDBJ whole genome shotgun (WGS) entry which is preliminary data.</text>
</comment>
<dbReference type="EMBL" id="LBSR01000023">
    <property type="protein sequence ID" value="KKQ21286.1"/>
    <property type="molecule type" value="Genomic_DNA"/>
</dbReference>
<keyword evidence="1" id="KW-0472">Membrane</keyword>
<protein>
    <submittedName>
        <fullName evidence="2">Uncharacterized protein</fullName>
    </submittedName>
</protein>